<reference evidence="1" key="1">
    <citation type="journal article" date="2019" name="Environ. Microbiol.">
        <title>Fungal ecological strategies reflected in gene transcription - a case study of two litter decomposers.</title>
        <authorList>
            <person name="Barbi F."/>
            <person name="Kohler A."/>
            <person name="Barry K."/>
            <person name="Baskaran P."/>
            <person name="Daum C."/>
            <person name="Fauchery L."/>
            <person name="Ihrmark K."/>
            <person name="Kuo A."/>
            <person name="LaButti K."/>
            <person name="Lipzen A."/>
            <person name="Morin E."/>
            <person name="Grigoriev I.V."/>
            <person name="Henrissat B."/>
            <person name="Lindahl B."/>
            <person name="Martin F."/>
        </authorList>
    </citation>
    <scope>NUCLEOTIDE SEQUENCE</scope>
    <source>
        <strain evidence="1">JB14</strain>
    </source>
</reference>
<accession>A0A6A4GUU0</accession>
<organism evidence="1 2">
    <name type="scientific">Gymnopus androsaceus JB14</name>
    <dbReference type="NCBI Taxonomy" id="1447944"/>
    <lineage>
        <taxon>Eukaryota</taxon>
        <taxon>Fungi</taxon>
        <taxon>Dikarya</taxon>
        <taxon>Basidiomycota</taxon>
        <taxon>Agaricomycotina</taxon>
        <taxon>Agaricomycetes</taxon>
        <taxon>Agaricomycetidae</taxon>
        <taxon>Agaricales</taxon>
        <taxon>Marasmiineae</taxon>
        <taxon>Omphalotaceae</taxon>
        <taxon>Gymnopus</taxon>
    </lineage>
</organism>
<dbReference type="AlphaFoldDB" id="A0A6A4GUU0"/>
<gene>
    <name evidence="1" type="ORF">BT96DRAFT_1003064</name>
</gene>
<dbReference type="Proteomes" id="UP000799118">
    <property type="component" value="Unassembled WGS sequence"/>
</dbReference>
<proteinExistence type="predicted"/>
<protein>
    <submittedName>
        <fullName evidence="1">Uncharacterized protein</fullName>
    </submittedName>
</protein>
<name>A0A6A4GUU0_9AGAR</name>
<dbReference type="EMBL" id="ML769689">
    <property type="protein sequence ID" value="KAE9389592.1"/>
    <property type="molecule type" value="Genomic_DNA"/>
</dbReference>
<sequence length="143" mass="15737">MPGIQIQTVDAKSEGVAFANSDCTGDNTGTLDFGDAFCTSITGGPWQSIDFFAGKQNTFFPKPSLHPQDYYTNISSLGLNPLNNSTLSFQYVIGAKRNPRKYCHRLSTSITNDEYSFKLQSHKAEGFLAVIVIPQPFHCFGDI</sequence>
<evidence type="ECO:0000313" key="2">
    <source>
        <dbReference type="Proteomes" id="UP000799118"/>
    </source>
</evidence>
<evidence type="ECO:0000313" key="1">
    <source>
        <dbReference type="EMBL" id="KAE9389592.1"/>
    </source>
</evidence>
<keyword evidence="2" id="KW-1185">Reference proteome</keyword>